<feature type="transmembrane region" description="Helical" evidence="1">
    <location>
        <begin position="68"/>
        <end position="89"/>
    </location>
</feature>
<evidence type="ECO:0000256" key="1">
    <source>
        <dbReference type="SAM" id="Phobius"/>
    </source>
</evidence>
<organism evidence="2 3">
    <name type="scientific">Mucilaginibacter defluvii</name>
    <dbReference type="NCBI Taxonomy" id="1196019"/>
    <lineage>
        <taxon>Bacteria</taxon>
        <taxon>Pseudomonadati</taxon>
        <taxon>Bacteroidota</taxon>
        <taxon>Sphingobacteriia</taxon>
        <taxon>Sphingobacteriales</taxon>
        <taxon>Sphingobacteriaceae</taxon>
        <taxon>Mucilaginibacter</taxon>
    </lineage>
</organism>
<dbReference type="EMBL" id="BAABJI010000001">
    <property type="protein sequence ID" value="GAA4906652.1"/>
    <property type="molecule type" value="Genomic_DNA"/>
</dbReference>
<name>A0ABP9FKF2_9SPHI</name>
<comment type="caution">
    <text evidence="2">The sequence shown here is derived from an EMBL/GenBank/DDBJ whole genome shotgun (WGS) entry which is preliminary data.</text>
</comment>
<evidence type="ECO:0000313" key="2">
    <source>
        <dbReference type="EMBL" id="GAA4906652.1"/>
    </source>
</evidence>
<accession>A0ABP9FKF2</accession>
<evidence type="ECO:0000313" key="3">
    <source>
        <dbReference type="Proteomes" id="UP001501436"/>
    </source>
</evidence>
<keyword evidence="3" id="KW-1185">Reference proteome</keyword>
<keyword evidence="1" id="KW-0472">Membrane</keyword>
<keyword evidence="1" id="KW-1133">Transmembrane helix</keyword>
<reference evidence="3" key="1">
    <citation type="journal article" date="2019" name="Int. J. Syst. Evol. Microbiol.">
        <title>The Global Catalogue of Microorganisms (GCM) 10K type strain sequencing project: providing services to taxonomists for standard genome sequencing and annotation.</title>
        <authorList>
            <consortium name="The Broad Institute Genomics Platform"/>
            <consortium name="The Broad Institute Genome Sequencing Center for Infectious Disease"/>
            <person name="Wu L."/>
            <person name="Ma J."/>
        </authorList>
    </citation>
    <scope>NUCLEOTIDE SEQUENCE [LARGE SCALE GENOMIC DNA]</scope>
    <source>
        <strain evidence="3">JCM 18283</strain>
    </source>
</reference>
<gene>
    <name evidence="2" type="ORF">GCM10023313_06730</name>
</gene>
<evidence type="ECO:0008006" key="4">
    <source>
        <dbReference type="Google" id="ProtNLM"/>
    </source>
</evidence>
<proteinExistence type="predicted"/>
<sequence>MATQTSKNDTKYIPQFGAFLKAKCPRCRRGNMFANSMYNLTGQNMYQRCPHCGLTFEREPGYFYVAMYVSYAMNVAEMVTITVATIILTGSESPWLYLGLLLGSILVLAPFNLRFSRLILLYWMTPGAKYRPELSGDLPHNHEQHMHQH</sequence>
<dbReference type="InterPro" id="IPR009325">
    <property type="entry name" value="DUF983"/>
</dbReference>
<keyword evidence="1" id="KW-0812">Transmembrane</keyword>
<protein>
    <recommendedName>
        <fullName evidence="4">DUF983 domain-containing protein</fullName>
    </recommendedName>
</protein>
<dbReference type="Pfam" id="PF06170">
    <property type="entry name" value="DUF983"/>
    <property type="match status" value="1"/>
</dbReference>
<dbReference type="Proteomes" id="UP001501436">
    <property type="component" value="Unassembled WGS sequence"/>
</dbReference>
<feature type="transmembrane region" description="Helical" evidence="1">
    <location>
        <begin position="95"/>
        <end position="115"/>
    </location>
</feature>
<dbReference type="RefSeq" id="WP_345329496.1">
    <property type="nucleotide sequence ID" value="NZ_BAABJI010000001.1"/>
</dbReference>